<dbReference type="InterPro" id="IPR005502">
    <property type="entry name" value="Ribosyl_crysJ1"/>
</dbReference>
<evidence type="ECO:0000313" key="2">
    <source>
        <dbReference type="Proteomes" id="UP001501747"/>
    </source>
</evidence>
<accession>A0ABP7S676</accession>
<reference evidence="2" key="1">
    <citation type="journal article" date="2019" name="Int. J. Syst. Evol. Microbiol.">
        <title>The Global Catalogue of Microorganisms (GCM) 10K type strain sequencing project: providing services to taxonomists for standard genome sequencing and annotation.</title>
        <authorList>
            <consortium name="The Broad Institute Genomics Platform"/>
            <consortium name="The Broad Institute Genome Sequencing Center for Infectious Disease"/>
            <person name="Wu L."/>
            <person name="Ma J."/>
        </authorList>
    </citation>
    <scope>NUCLEOTIDE SEQUENCE [LARGE SCALE GENOMIC DNA]</scope>
    <source>
        <strain evidence="2">JCM 17342</strain>
    </source>
</reference>
<organism evidence="1 2">
    <name type="scientific">Allokutzneria multivorans</name>
    <dbReference type="NCBI Taxonomy" id="1142134"/>
    <lineage>
        <taxon>Bacteria</taxon>
        <taxon>Bacillati</taxon>
        <taxon>Actinomycetota</taxon>
        <taxon>Actinomycetes</taxon>
        <taxon>Pseudonocardiales</taxon>
        <taxon>Pseudonocardiaceae</taxon>
        <taxon>Allokutzneria</taxon>
    </lineage>
</organism>
<dbReference type="InterPro" id="IPR036705">
    <property type="entry name" value="Ribosyl_crysJ1_sf"/>
</dbReference>
<protein>
    <submittedName>
        <fullName evidence="1">ADP-ribosylglycohydrolase family protein</fullName>
    </submittedName>
</protein>
<dbReference type="EMBL" id="BAABAL010000009">
    <property type="protein sequence ID" value="GAA4007163.1"/>
    <property type="molecule type" value="Genomic_DNA"/>
</dbReference>
<dbReference type="SUPFAM" id="SSF101478">
    <property type="entry name" value="ADP-ribosylglycohydrolase"/>
    <property type="match status" value="1"/>
</dbReference>
<keyword evidence="2" id="KW-1185">Reference proteome</keyword>
<dbReference type="InterPro" id="IPR050792">
    <property type="entry name" value="ADP-ribosylglycohydrolase"/>
</dbReference>
<gene>
    <name evidence="1" type="ORF">GCM10022247_31410</name>
</gene>
<dbReference type="PANTHER" id="PTHR16222">
    <property type="entry name" value="ADP-RIBOSYLGLYCOHYDROLASE"/>
    <property type="match status" value="1"/>
</dbReference>
<comment type="caution">
    <text evidence="1">The sequence shown here is derived from an EMBL/GenBank/DDBJ whole genome shotgun (WGS) entry which is preliminary data.</text>
</comment>
<proteinExistence type="predicted"/>
<evidence type="ECO:0000313" key="1">
    <source>
        <dbReference type="EMBL" id="GAA4007163.1"/>
    </source>
</evidence>
<dbReference type="RefSeq" id="WP_344875295.1">
    <property type="nucleotide sequence ID" value="NZ_BAABAL010000009.1"/>
</dbReference>
<dbReference type="Pfam" id="PF03747">
    <property type="entry name" value="ADP_ribosyl_GH"/>
    <property type="match status" value="1"/>
</dbReference>
<dbReference type="Proteomes" id="UP001501747">
    <property type="component" value="Unassembled WGS sequence"/>
</dbReference>
<dbReference type="PANTHER" id="PTHR16222:SF12">
    <property type="entry name" value="ADP-RIBOSYLGLYCOHYDROLASE-RELATED"/>
    <property type="match status" value="1"/>
</dbReference>
<sequence>MTSTSTSGKRTTDSLDGLSVGDALGAQFFVPGSSVPDLLLGTTPAPPWPWTDDTEMACTLAAELRDHGSVHQDRLALAFAERCEPYRGYGPGAVVTLRRIREGEPWRTVAREAFGGQGSCGNGAAMRVAPLGAHFADDPGRAATEAALSAEVTHPHPEGVAGAVAVALAAAHAADPSVTARDLLDAVIDQMAEGQVRQGIAQAAALLGCTTAEAAYQLGNGSRVTAQDTVPFTLWAAATHLDDYAAAITACVEAGGDVDTTGAIVGGVVATRTAVPRDWLAAREPLPGW</sequence>
<dbReference type="Gene3D" id="1.10.4080.10">
    <property type="entry name" value="ADP-ribosylation/Crystallin J1"/>
    <property type="match status" value="1"/>
</dbReference>
<name>A0ABP7S676_9PSEU</name>